<dbReference type="InterPro" id="IPR006619">
    <property type="entry name" value="PGRP_domain_met/bac"/>
</dbReference>
<keyword evidence="2" id="KW-0732">Signal</keyword>
<dbReference type="Proteomes" id="UP001285263">
    <property type="component" value="Unassembled WGS sequence"/>
</dbReference>
<sequence>MRSVLLLPILIAAGLLTTHLSASAIEVMPASTWGAVPDAAPAEPQTTITHITLHHQGETWVPGSDVPTYLRKLQHWSRETKHWADIPYHYVIDPEGKVYAARPENIAGDTNTEYNPRGHVLVMVLGNFEEVEPNAAQLQATVELMAQLARKHGLDAGAIASHRDYSKQTVCPGKNLYRYLENGWIARAVTARLDGQPMPALP</sequence>
<dbReference type="CDD" id="cd06583">
    <property type="entry name" value="PGRP"/>
    <property type="match status" value="1"/>
</dbReference>
<accession>A0ABU5DAU3</accession>
<feature type="signal peptide" evidence="2">
    <location>
        <begin position="1"/>
        <end position="24"/>
    </location>
</feature>
<dbReference type="InterPro" id="IPR002502">
    <property type="entry name" value="Amidase_domain"/>
</dbReference>
<reference evidence="5 6" key="1">
    <citation type="submission" date="2023-11" db="EMBL/GenBank/DDBJ databases">
        <title>Paucibacter sp. nov., isolated from fresh soil in Korea.</title>
        <authorList>
            <person name="Le N.T.T."/>
        </authorList>
    </citation>
    <scope>NUCLEOTIDE SEQUENCE [LARGE SCALE GENOMIC DNA]</scope>
    <source>
        <strain evidence="5 6">R3-3</strain>
    </source>
</reference>
<evidence type="ECO:0000259" key="4">
    <source>
        <dbReference type="SMART" id="SM00701"/>
    </source>
</evidence>
<keyword evidence="6" id="KW-1185">Reference proteome</keyword>
<feature type="chain" id="PRO_5046118821" evidence="2">
    <location>
        <begin position="25"/>
        <end position="202"/>
    </location>
</feature>
<comment type="caution">
    <text evidence="5">The sequence shown here is derived from an EMBL/GenBank/DDBJ whole genome shotgun (WGS) entry which is preliminary data.</text>
</comment>
<dbReference type="InterPro" id="IPR015510">
    <property type="entry name" value="PGRP"/>
</dbReference>
<dbReference type="Pfam" id="PF01510">
    <property type="entry name" value="Amidase_2"/>
    <property type="match status" value="1"/>
</dbReference>
<dbReference type="Gene3D" id="3.40.80.10">
    <property type="entry name" value="Peptidoglycan recognition protein-like"/>
    <property type="match status" value="1"/>
</dbReference>
<organism evidence="5 6">
    <name type="scientific">Roseateles agri</name>
    <dbReference type="NCBI Taxonomy" id="3098619"/>
    <lineage>
        <taxon>Bacteria</taxon>
        <taxon>Pseudomonadati</taxon>
        <taxon>Pseudomonadota</taxon>
        <taxon>Betaproteobacteria</taxon>
        <taxon>Burkholderiales</taxon>
        <taxon>Sphaerotilaceae</taxon>
        <taxon>Roseateles</taxon>
    </lineage>
</organism>
<dbReference type="SUPFAM" id="SSF55846">
    <property type="entry name" value="N-acetylmuramoyl-L-alanine amidase-like"/>
    <property type="match status" value="1"/>
</dbReference>
<evidence type="ECO:0000313" key="6">
    <source>
        <dbReference type="Proteomes" id="UP001285263"/>
    </source>
</evidence>
<evidence type="ECO:0000256" key="2">
    <source>
        <dbReference type="SAM" id="SignalP"/>
    </source>
</evidence>
<evidence type="ECO:0000256" key="1">
    <source>
        <dbReference type="ARBA" id="ARBA00007553"/>
    </source>
</evidence>
<protein>
    <submittedName>
        <fullName evidence="5">Peptidoglycan recognition family protein</fullName>
    </submittedName>
</protein>
<dbReference type="RefSeq" id="WP_320420761.1">
    <property type="nucleotide sequence ID" value="NZ_JAXCLA010000001.1"/>
</dbReference>
<feature type="domain" description="Peptidoglycan recognition protein family" evidence="4">
    <location>
        <begin position="25"/>
        <end position="166"/>
    </location>
</feature>
<feature type="domain" description="N-acetylmuramoyl-L-alanine amidase" evidence="3">
    <location>
        <begin position="37"/>
        <end position="173"/>
    </location>
</feature>
<dbReference type="InterPro" id="IPR036505">
    <property type="entry name" value="Amidase/PGRP_sf"/>
</dbReference>
<evidence type="ECO:0000313" key="5">
    <source>
        <dbReference type="EMBL" id="MDY0742951.1"/>
    </source>
</evidence>
<dbReference type="PANTHER" id="PTHR11022">
    <property type="entry name" value="PEPTIDOGLYCAN RECOGNITION PROTEIN"/>
    <property type="match status" value="1"/>
</dbReference>
<gene>
    <name evidence="5" type="ORF">SNE35_00465</name>
</gene>
<name>A0ABU5DAU3_9BURK</name>
<dbReference type="SMART" id="SM00644">
    <property type="entry name" value="Ami_2"/>
    <property type="match status" value="1"/>
</dbReference>
<dbReference type="EMBL" id="JAXCLA010000001">
    <property type="protein sequence ID" value="MDY0742951.1"/>
    <property type="molecule type" value="Genomic_DNA"/>
</dbReference>
<evidence type="ECO:0000259" key="3">
    <source>
        <dbReference type="SMART" id="SM00644"/>
    </source>
</evidence>
<proteinExistence type="inferred from homology"/>
<comment type="similarity">
    <text evidence="1">Belongs to the N-acetylmuramoyl-L-alanine amidase 2 family.</text>
</comment>
<dbReference type="SMART" id="SM00701">
    <property type="entry name" value="PGRP"/>
    <property type="match status" value="1"/>
</dbReference>
<dbReference type="PANTHER" id="PTHR11022:SF41">
    <property type="entry name" value="PEPTIDOGLYCAN-RECOGNITION PROTEIN LC-RELATED"/>
    <property type="match status" value="1"/>
</dbReference>